<evidence type="ECO:0000313" key="2">
    <source>
        <dbReference type="EMBL" id="KAG7357165.1"/>
    </source>
</evidence>
<sequence length="84" mass="9301">MSDAYFANFFIFMGGGKTVFVCLARYNAAVRNSTAVEHVSGSDYFPPITARSDKGLDYFVLEVDILFPIHCCVRVRKIGIASVN</sequence>
<protein>
    <submittedName>
        <fullName evidence="2">Uncharacterized protein</fullName>
    </submittedName>
</protein>
<keyword evidence="3" id="KW-1185">Reference proteome</keyword>
<keyword evidence="1" id="KW-0472">Membrane</keyword>
<evidence type="ECO:0000313" key="3">
    <source>
        <dbReference type="Proteomes" id="UP000693970"/>
    </source>
</evidence>
<dbReference type="Proteomes" id="UP000693970">
    <property type="component" value="Unassembled WGS sequence"/>
</dbReference>
<evidence type="ECO:0000256" key="1">
    <source>
        <dbReference type="SAM" id="Phobius"/>
    </source>
</evidence>
<dbReference type="AlphaFoldDB" id="A0A9K3L913"/>
<reference evidence="2" key="1">
    <citation type="journal article" date="2021" name="Sci. Rep.">
        <title>Diploid genomic architecture of Nitzschia inconspicua, an elite biomass production diatom.</title>
        <authorList>
            <person name="Oliver A."/>
            <person name="Podell S."/>
            <person name="Pinowska A."/>
            <person name="Traller J.C."/>
            <person name="Smith S.R."/>
            <person name="McClure R."/>
            <person name="Beliaev A."/>
            <person name="Bohutskyi P."/>
            <person name="Hill E.A."/>
            <person name="Rabines A."/>
            <person name="Zheng H."/>
            <person name="Allen L.Z."/>
            <person name="Kuo A."/>
            <person name="Grigoriev I.V."/>
            <person name="Allen A.E."/>
            <person name="Hazlebeck D."/>
            <person name="Allen E.E."/>
        </authorList>
    </citation>
    <scope>NUCLEOTIDE SEQUENCE</scope>
    <source>
        <strain evidence="2">Hildebrandi</strain>
    </source>
</reference>
<feature type="transmembrane region" description="Helical" evidence="1">
    <location>
        <begin position="6"/>
        <end position="24"/>
    </location>
</feature>
<name>A0A9K3L913_9STRA</name>
<reference evidence="2" key="2">
    <citation type="submission" date="2021-04" db="EMBL/GenBank/DDBJ databases">
        <authorList>
            <person name="Podell S."/>
        </authorList>
    </citation>
    <scope>NUCLEOTIDE SEQUENCE</scope>
    <source>
        <strain evidence="2">Hildebrandi</strain>
    </source>
</reference>
<keyword evidence="1" id="KW-0812">Transmembrane</keyword>
<gene>
    <name evidence="2" type="ORF">IV203_001853</name>
</gene>
<accession>A0A9K3L913</accession>
<comment type="caution">
    <text evidence="2">The sequence shown here is derived from an EMBL/GenBank/DDBJ whole genome shotgun (WGS) entry which is preliminary data.</text>
</comment>
<keyword evidence="1" id="KW-1133">Transmembrane helix</keyword>
<organism evidence="2 3">
    <name type="scientific">Nitzschia inconspicua</name>
    <dbReference type="NCBI Taxonomy" id="303405"/>
    <lineage>
        <taxon>Eukaryota</taxon>
        <taxon>Sar</taxon>
        <taxon>Stramenopiles</taxon>
        <taxon>Ochrophyta</taxon>
        <taxon>Bacillariophyta</taxon>
        <taxon>Bacillariophyceae</taxon>
        <taxon>Bacillariophycidae</taxon>
        <taxon>Bacillariales</taxon>
        <taxon>Bacillariaceae</taxon>
        <taxon>Nitzschia</taxon>
    </lineage>
</organism>
<proteinExistence type="predicted"/>
<dbReference type="EMBL" id="JAGRRH010000015">
    <property type="protein sequence ID" value="KAG7357165.1"/>
    <property type="molecule type" value="Genomic_DNA"/>
</dbReference>